<name>A0A645BKA8_9ZZZZ</name>
<evidence type="ECO:0000313" key="5">
    <source>
        <dbReference type="EMBL" id="MPM63653.1"/>
    </source>
</evidence>
<evidence type="ECO:0000256" key="4">
    <source>
        <dbReference type="ARBA" id="ARBA00023027"/>
    </source>
</evidence>
<sequence>METIQRAVIENIAIAIHPTSNEAMKEGLAVKSFIQQNWGINCIIARVNDPHFQAQVKENKIDLMITLGGDGTMLRAGHLCAPVNVPLLGINMGRFGFLMQVALNEWKDVLQRVFNGEYAIEDRMMLEADVWRGDKLLQSSQVINEVVVCRGQVVRPIRIHAKVDGYSLASYMADGLIAATPTGSTAYALAVGGPIMPPELRNILIVAVAPHLSMDRAVILPEGACVEITTNTDHEAVVSLDGHTPIVLQNDDKVVVKSSHYTVKFLTFKDPGYFYRNLGNYLEQNPSIGGFK</sequence>
<dbReference type="InterPro" id="IPR017437">
    <property type="entry name" value="ATP-NAD_kinase_PpnK-typ_C"/>
</dbReference>
<keyword evidence="2 5" id="KW-0418">Kinase</keyword>
<evidence type="ECO:0000256" key="1">
    <source>
        <dbReference type="ARBA" id="ARBA00022679"/>
    </source>
</evidence>
<dbReference type="InterPro" id="IPR016064">
    <property type="entry name" value="NAD/diacylglycerol_kinase_sf"/>
</dbReference>
<dbReference type="Pfam" id="PF20143">
    <property type="entry name" value="NAD_kinase_C"/>
    <property type="match status" value="1"/>
</dbReference>
<dbReference type="Pfam" id="PF01513">
    <property type="entry name" value="NAD_kinase"/>
    <property type="match status" value="1"/>
</dbReference>
<proteinExistence type="inferred from homology"/>
<dbReference type="SUPFAM" id="SSF111331">
    <property type="entry name" value="NAD kinase/diacylglycerol kinase-like"/>
    <property type="match status" value="1"/>
</dbReference>
<dbReference type="InterPro" id="IPR002504">
    <property type="entry name" value="NADK"/>
</dbReference>
<dbReference type="Gene3D" id="3.40.50.10330">
    <property type="entry name" value="Probable inorganic polyphosphate/atp-NAD kinase, domain 1"/>
    <property type="match status" value="1"/>
</dbReference>
<keyword evidence="1 5" id="KW-0808">Transferase</keyword>
<accession>A0A645BKA8</accession>
<dbReference type="GO" id="GO:0006741">
    <property type="term" value="P:NADP+ biosynthetic process"/>
    <property type="evidence" value="ECO:0007669"/>
    <property type="project" value="InterPro"/>
</dbReference>
<dbReference type="Gene3D" id="2.60.200.30">
    <property type="entry name" value="Probable inorganic polyphosphate/atp-NAD kinase, domain 2"/>
    <property type="match status" value="1"/>
</dbReference>
<keyword evidence="4" id="KW-0520">NAD</keyword>
<dbReference type="InterPro" id="IPR017438">
    <property type="entry name" value="ATP-NAD_kinase_N"/>
</dbReference>
<comment type="caution">
    <text evidence="5">The sequence shown here is derived from an EMBL/GenBank/DDBJ whole genome shotgun (WGS) entry which is preliminary data.</text>
</comment>
<organism evidence="5">
    <name type="scientific">bioreactor metagenome</name>
    <dbReference type="NCBI Taxonomy" id="1076179"/>
    <lineage>
        <taxon>unclassified sequences</taxon>
        <taxon>metagenomes</taxon>
        <taxon>ecological metagenomes</taxon>
    </lineage>
</organism>
<protein>
    <submittedName>
        <fullName evidence="5">NAD kinase</fullName>
        <ecNumber evidence="5">2.7.1.23</ecNumber>
    </submittedName>
</protein>
<evidence type="ECO:0000256" key="2">
    <source>
        <dbReference type="ARBA" id="ARBA00022777"/>
    </source>
</evidence>
<dbReference type="AlphaFoldDB" id="A0A645BKA8"/>
<reference evidence="5" key="1">
    <citation type="submission" date="2019-08" db="EMBL/GenBank/DDBJ databases">
        <authorList>
            <person name="Kucharzyk K."/>
            <person name="Murdoch R.W."/>
            <person name="Higgins S."/>
            <person name="Loffler F."/>
        </authorList>
    </citation>
    <scope>NUCLEOTIDE SEQUENCE</scope>
</reference>
<dbReference type="GO" id="GO:0003951">
    <property type="term" value="F:NAD+ kinase activity"/>
    <property type="evidence" value="ECO:0007669"/>
    <property type="project" value="UniProtKB-EC"/>
</dbReference>
<dbReference type="HAMAP" id="MF_00361">
    <property type="entry name" value="NAD_kinase"/>
    <property type="match status" value="1"/>
</dbReference>
<dbReference type="EC" id="2.7.1.23" evidence="5"/>
<dbReference type="EMBL" id="VSSQ01019536">
    <property type="protein sequence ID" value="MPM63653.1"/>
    <property type="molecule type" value="Genomic_DNA"/>
</dbReference>
<dbReference type="GO" id="GO:0019674">
    <property type="term" value="P:NAD+ metabolic process"/>
    <property type="evidence" value="ECO:0007669"/>
    <property type="project" value="InterPro"/>
</dbReference>
<gene>
    <name evidence="5" type="primary">nadK_29</name>
    <name evidence="5" type="ORF">SDC9_110534</name>
</gene>
<dbReference type="PANTHER" id="PTHR20275">
    <property type="entry name" value="NAD KINASE"/>
    <property type="match status" value="1"/>
</dbReference>
<dbReference type="PANTHER" id="PTHR20275:SF0">
    <property type="entry name" value="NAD KINASE"/>
    <property type="match status" value="1"/>
</dbReference>
<keyword evidence="3" id="KW-0521">NADP</keyword>
<evidence type="ECO:0000256" key="3">
    <source>
        <dbReference type="ARBA" id="ARBA00022857"/>
    </source>
</evidence>